<name>A0A6M3XSZ4_9ZZZZ</name>
<sequence>MNTYTDDSGIPRSYIQARRRRKSALLEVIDRCPAACEQSPDTSFGVIHGQLSLSKSIEERVSGGTVALYTRIWMMMAPPAEGHPGWAGVLGEVFDGNWRQQERTLVLLDEACAVLLPRLFFAAACLKDIYMADQLYVDPSDAAFRADLAKNRWGLCGYDADMDDDDLASKFPFFASRDRICSPIEPPYKPDPEWGRLLISEMFDDGMLKVHSSACPVFERGNYKPPHRALALGVMAMQAWDWSDRFDGVDMDDGYEDEGLSPAEFAQAQRAKEHMANVLYMTGDTFMRSAVERAEASTYESMAPPIERPLGSLSMEDLSWLG</sequence>
<accession>A0A6M3XSZ4</accession>
<dbReference type="AlphaFoldDB" id="A0A6M3XSZ4"/>
<evidence type="ECO:0000313" key="1">
    <source>
        <dbReference type="EMBL" id="QJA81606.1"/>
    </source>
</evidence>
<reference evidence="2" key="1">
    <citation type="submission" date="2020-03" db="EMBL/GenBank/DDBJ databases">
        <title>The deep terrestrial virosphere.</title>
        <authorList>
            <person name="Holmfeldt K."/>
            <person name="Nilsson E."/>
            <person name="Simone D."/>
            <person name="Lopez-Fernandez M."/>
            <person name="Wu X."/>
            <person name="de Brujin I."/>
            <person name="Lundin D."/>
            <person name="Andersson A."/>
            <person name="Bertilsson S."/>
            <person name="Dopson M."/>
        </authorList>
    </citation>
    <scope>NUCLEOTIDE SEQUENCE</scope>
    <source>
        <strain evidence="1">MM415A00504</strain>
        <strain evidence="2">TM448B02249</strain>
    </source>
</reference>
<organism evidence="2">
    <name type="scientific">viral metagenome</name>
    <dbReference type="NCBI Taxonomy" id="1070528"/>
    <lineage>
        <taxon>unclassified sequences</taxon>
        <taxon>metagenomes</taxon>
        <taxon>organismal metagenomes</taxon>
    </lineage>
</organism>
<protein>
    <submittedName>
        <fullName evidence="2">Uncharacterized protein</fullName>
    </submittedName>
</protein>
<gene>
    <name evidence="1" type="ORF">MM415A00504_0006</name>
    <name evidence="2" type="ORF">TM448B02249_0008</name>
</gene>
<dbReference type="EMBL" id="MT142465">
    <property type="protein sequence ID" value="QJA81606.1"/>
    <property type="molecule type" value="Genomic_DNA"/>
</dbReference>
<evidence type="ECO:0000313" key="2">
    <source>
        <dbReference type="EMBL" id="QJI01049.1"/>
    </source>
</evidence>
<dbReference type="EMBL" id="MT144894">
    <property type="protein sequence ID" value="QJI01049.1"/>
    <property type="molecule type" value="Genomic_DNA"/>
</dbReference>
<proteinExistence type="predicted"/>